<dbReference type="AlphaFoldDB" id="A0A8T1VZR0"/>
<evidence type="ECO:0000313" key="2">
    <source>
        <dbReference type="Proteomes" id="UP000694044"/>
    </source>
</evidence>
<dbReference type="Proteomes" id="UP000694044">
    <property type="component" value="Unassembled WGS sequence"/>
</dbReference>
<name>A0A8T1VZR0_9STRA</name>
<reference evidence="1" key="1">
    <citation type="submission" date="2021-02" db="EMBL/GenBank/DDBJ databases">
        <authorList>
            <person name="Palmer J.M."/>
        </authorList>
    </citation>
    <scope>NUCLEOTIDE SEQUENCE</scope>
    <source>
        <strain evidence="1">SCRP734</strain>
    </source>
</reference>
<comment type="caution">
    <text evidence="1">The sequence shown here is derived from an EMBL/GenBank/DDBJ whole genome shotgun (WGS) entry which is preliminary data.</text>
</comment>
<gene>
    <name evidence="1" type="ORF">PHYPSEUDO_001485</name>
</gene>
<evidence type="ECO:0000313" key="1">
    <source>
        <dbReference type="EMBL" id="KAG7385449.1"/>
    </source>
</evidence>
<dbReference type="EMBL" id="JAGDFM010000121">
    <property type="protein sequence ID" value="KAG7385449.1"/>
    <property type="molecule type" value="Genomic_DNA"/>
</dbReference>
<dbReference type="GO" id="GO:0009100">
    <property type="term" value="P:glycoprotein metabolic process"/>
    <property type="evidence" value="ECO:0007669"/>
    <property type="project" value="UniProtKB-ARBA"/>
</dbReference>
<protein>
    <submittedName>
        <fullName evidence="1">Uncharacterized protein</fullName>
    </submittedName>
</protein>
<dbReference type="OrthoDB" id="122634at2759"/>
<keyword evidence="2" id="KW-1185">Reference proteome</keyword>
<organism evidence="1 2">
    <name type="scientific">Phytophthora pseudosyringae</name>
    <dbReference type="NCBI Taxonomy" id="221518"/>
    <lineage>
        <taxon>Eukaryota</taxon>
        <taxon>Sar</taxon>
        <taxon>Stramenopiles</taxon>
        <taxon>Oomycota</taxon>
        <taxon>Peronosporomycetes</taxon>
        <taxon>Peronosporales</taxon>
        <taxon>Peronosporaceae</taxon>
        <taxon>Phytophthora</taxon>
    </lineage>
</organism>
<sequence>MIIAGELPAKPDSITTTQWRLIERMCSYGLTDRPSIADVVRELEAFTKYHFTDDEYAGLLSWPDIGDLHVADSTVSQFLTQIEAMCGGSMTIDQMNRAVYDRLADTFNQLEAQSGLPAMEVAQRYSEIVHYFHLRLKTTSAVGSVQAARFATSRQRTDDTFSVHNDIDVFIDTTNLSRAPEVHQWRDRWEQQRRQQQHEILERLEDLLTLFEDVGDDQKREEALTYLRFELSKHPTSYATSKVADFTHAKATIAAMSMSTNPNWFIPAHEVTFDKFDEFSRGAFGKVYHGRWN</sequence>
<accession>A0A8T1VZR0</accession>
<proteinExistence type="predicted"/>